<proteinExistence type="predicted"/>
<accession>A0ABM9RKH0</accession>
<name>A0ABM9RKH0_PARSO</name>
<organism evidence="1 2">
    <name type="scientific">Paraclostridium sordellii</name>
    <name type="common">Clostridium sordellii</name>
    <dbReference type="NCBI Taxonomy" id="1505"/>
    <lineage>
        <taxon>Bacteria</taxon>
        <taxon>Bacillati</taxon>
        <taxon>Bacillota</taxon>
        <taxon>Clostridia</taxon>
        <taxon>Peptostreptococcales</taxon>
        <taxon>Peptostreptococcaceae</taxon>
        <taxon>Paraclostridium</taxon>
    </lineage>
</organism>
<dbReference type="GeneID" id="97536168"/>
<reference evidence="1 2" key="1">
    <citation type="submission" date="2014-11" db="EMBL/GenBank/DDBJ databases">
        <authorList>
            <person name="Aslett M.A."/>
            <person name="De Silva N."/>
        </authorList>
    </citation>
    <scope>NUCLEOTIDE SEQUENCE [LARGE SCALE GENOMIC DNA]</scope>
    <source>
        <strain evidence="1 2">ATCC9714</strain>
    </source>
</reference>
<evidence type="ECO:0000313" key="2">
    <source>
        <dbReference type="Proteomes" id="UP000032811"/>
    </source>
</evidence>
<dbReference type="RefSeq" id="WP_155485749.1">
    <property type="nucleotide sequence ID" value="NZ_CDNJ01000022.1"/>
</dbReference>
<protein>
    <submittedName>
        <fullName evidence="1">Uncharacterized protein</fullName>
    </submittedName>
</protein>
<evidence type="ECO:0000313" key="1">
    <source>
        <dbReference type="EMBL" id="CEJ72407.1"/>
    </source>
</evidence>
<gene>
    <name evidence="1" type="ORF">ATCC9714_02951</name>
</gene>
<keyword evidence="2" id="KW-1185">Reference proteome</keyword>
<dbReference type="EMBL" id="LN679998">
    <property type="protein sequence ID" value="CEJ72407.1"/>
    <property type="molecule type" value="Genomic_DNA"/>
</dbReference>
<dbReference type="Proteomes" id="UP000032811">
    <property type="component" value="Chromosome 1"/>
</dbReference>
<sequence length="87" mass="10546">MIKREKKEMHIYGNGVKRIKIKLKNIIRDIGSAKRQKEKKREIYRMYESSIAVKKEAIRNKIFEMIEELNYEELLEMEKMLDELGVK</sequence>